<sequence length="109" mass="12390">MTVNEFETILHALGTNIVQAFVRLETFPQDEPISDERHATLIVMLCEFFVSLPKKLIEVLDALDGLDGSEVRKEWASPLQKAVIKRVADEVMAVTERRARLAQSDDFYL</sequence>
<protein>
    <submittedName>
        <fullName evidence="1">Uncharacterized protein</fullName>
    </submittedName>
</protein>
<reference evidence="1" key="1">
    <citation type="submission" date="2015-10" db="EMBL/GenBank/DDBJ databases">
        <authorList>
            <person name="Gilbert D.G."/>
        </authorList>
    </citation>
    <scope>NUCLEOTIDE SEQUENCE</scope>
</reference>
<evidence type="ECO:0000313" key="1">
    <source>
        <dbReference type="EMBL" id="CUS45618.1"/>
    </source>
</evidence>
<name>A0A160TM71_9ZZZZ</name>
<dbReference type="EMBL" id="CZQE01000282">
    <property type="protein sequence ID" value="CUS45618.1"/>
    <property type="molecule type" value="Genomic_DNA"/>
</dbReference>
<dbReference type="AlphaFoldDB" id="A0A160TM71"/>
<gene>
    <name evidence="1" type="ORF">MGWOODY_Smn923</name>
</gene>
<accession>A0A160TM71</accession>
<organism evidence="1">
    <name type="scientific">hydrothermal vent metagenome</name>
    <dbReference type="NCBI Taxonomy" id="652676"/>
    <lineage>
        <taxon>unclassified sequences</taxon>
        <taxon>metagenomes</taxon>
        <taxon>ecological metagenomes</taxon>
    </lineage>
</organism>
<proteinExistence type="predicted"/>